<keyword evidence="2" id="KW-1185">Reference proteome</keyword>
<dbReference type="Proteomes" id="UP000197619">
    <property type="component" value="Unassembled WGS sequence"/>
</dbReference>
<sequence>MGLWTLDPERNAVGQGQLPGGGLMAGVDEVIIWRLGMTRHEGKCLLQMAGPLAGGKTLGIGFCGPIDRVLKTHLDLMMNVKMFLVYHLIQTCLEESLLK</sequence>
<name>A0A218UMQ2_9PASE</name>
<gene>
    <name evidence="1" type="ORF">RLOC_00005870</name>
</gene>
<evidence type="ECO:0000313" key="2">
    <source>
        <dbReference type="Proteomes" id="UP000197619"/>
    </source>
</evidence>
<dbReference type="EMBL" id="MUZQ01000223">
    <property type="protein sequence ID" value="OWK54936.1"/>
    <property type="molecule type" value="Genomic_DNA"/>
</dbReference>
<protein>
    <submittedName>
        <fullName evidence="1">Uncharacterized protein</fullName>
    </submittedName>
</protein>
<organism evidence="1 2">
    <name type="scientific">Lonchura striata</name>
    <name type="common">white-rumped munia</name>
    <dbReference type="NCBI Taxonomy" id="40157"/>
    <lineage>
        <taxon>Eukaryota</taxon>
        <taxon>Metazoa</taxon>
        <taxon>Chordata</taxon>
        <taxon>Craniata</taxon>
        <taxon>Vertebrata</taxon>
        <taxon>Euteleostomi</taxon>
        <taxon>Archelosauria</taxon>
        <taxon>Archosauria</taxon>
        <taxon>Dinosauria</taxon>
        <taxon>Saurischia</taxon>
        <taxon>Theropoda</taxon>
        <taxon>Coelurosauria</taxon>
        <taxon>Aves</taxon>
        <taxon>Neognathae</taxon>
        <taxon>Neoaves</taxon>
        <taxon>Telluraves</taxon>
        <taxon>Australaves</taxon>
        <taxon>Passeriformes</taxon>
        <taxon>Passeroidea</taxon>
        <taxon>Estrildidae</taxon>
        <taxon>Estrildinae</taxon>
        <taxon>Lonchura</taxon>
    </lineage>
</organism>
<evidence type="ECO:0000313" key="1">
    <source>
        <dbReference type="EMBL" id="OWK54936.1"/>
    </source>
</evidence>
<reference evidence="1 2" key="1">
    <citation type="submission" date="2017-05" db="EMBL/GenBank/DDBJ databases">
        <title>Genome of assembly of the Bengalese finch, Lonchura striata domestica.</title>
        <authorList>
            <person name="Colquitt B.M."/>
            <person name="Brainard M.S."/>
        </authorList>
    </citation>
    <scope>NUCLEOTIDE SEQUENCE [LARGE SCALE GENOMIC DNA]</scope>
    <source>
        <strain evidence="1">White83orange57</strain>
    </source>
</reference>
<dbReference type="AlphaFoldDB" id="A0A218UMQ2"/>
<accession>A0A218UMQ2</accession>
<proteinExistence type="predicted"/>
<comment type="caution">
    <text evidence="1">The sequence shown here is derived from an EMBL/GenBank/DDBJ whole genome shotgun (WGS) entry which is preliminary data.</text>
</comment>